<dbReference type="SFLD" id="SFLDS00001">
    <property type="entry name" value="Enolase"/>
    <property type="match status" value="1"/>
</dbReference>
<keyword evidence="1 3" id="KW-0456">Lyase</keyword>
<protein>
    <submittedName>
        <fullName evidence="3">D-galactonate dehydratase</fullName>
        <ecNumber evidence="3">4.2.1.6</ecNumber>
    </submittedName>
</protein>
<dbReference type="InterPro" id="IPR029065">
    <property type="entry name" value="Enolase_C-like"/>
</dbReference>
<dbReference type="EC" id="4.2.1.6" evidence="3"/>
<dbReference type="SUPFAM" id="SSF54826">
    <property type="entry name" value="Enolase N-terminal domain-like"/>
    <property type="match status" value="1"/>
</dbReference>
<dbReference type="GO" id="GO:0009063">
    <property type="term" value="P:amino acid catabolic process"/>
    <property type="evidence" value="ECO:0007669"/>
    <property type="project" value="InterPro"/>
</dbReference>
<dbReference type="GO" id="GO:0008869">
    <property type="term" value="F:galactonate dehydratase activity"/>
    <property type="evidence" value="ECO:0007669"/>
    <property type="project" value="UniProtKB-EC"/>
</dbReference>
<dbReference type="AlphaFoldDB" id="A0A2Z4AES4"/>
<dbReference type="InterPro" id="IPR036849">
    <property type="entry name" value="Enolase-like_C_sf"/>
</dbReference>
<dbReference type="InterPro" id="IPR029017">
    <property type="entry name" value="Enolase-like_N"/>
</dbReference>
<sequence>MKVTEIKTFLIHPGAAKNWLFVRVETDQGFHGWGEAYTQSDRDRTIEVHLHQLGRYLVGRNPFDIKHFTYVAYTDFASKRGSMDLFSAISAIEQALWDIVGKALNQPIYNLLGGPCRKRIKVYANGWGSWYDPEKPLQHLGDRASALVDRGFTALKFDPFPGPWRAFISRDDEEVALERLKVVREAVGPKVEILVEVHRRLSPSHAIRVARMMEAYNPYWYEEPVSARDIDGLVEAKRDIKIPVVTGEELYTKTEFRPVFEKRATDIINPDVCNCGGILELREIAAMAESYHISVSPHNYNSTTIGLAATLQASAGMPNFLITEFFVNFEPISREISVVPFEVESGYIELPAGPGLGIDLDESAMERHPYKEFDTRSLITPDKEVH</sequence>
<proteinExistence type="predicted"/>
<feature type="domain" description="Mandelate racemase/muconate lactonizing enzyme C-terminal" evidence="2">
    <location>
        <begin position="137"/>
        <end position="243"/>
    </location>
</feature>
<evidence type="ECO:0000313" key="3">
    <source>
        <dbReference type="EMBL" id="AWT59975.1"/>
    </source>
</evidence>
<dbReference type="Proteomes" id="UP000247465">
    <property type="component" value="Chromosome"/>
</dbReference>
<dbReference type="InterPro" id="IPR013342">
    <property type="entry name" value="Mandelate_racemase_C"/>
</dbReference>
<dbReference type="PANTHER" id="PTHR48080">
    <property type="entry name" value="D-GALACTONATE DEHYDRATASE-RELATED"/>
    <property type="match status" value="1"/>
</dbReference>
<dbReference type="Gene3D" id="3.20.20.120">
    <property type="entry name" value="Enolase-like C-terminal domain"/>
    <property type="match status" value="1"/>
</dbReference>
<dbReference type="Pfam" id="PF13378">
    <property type="entry name" value="MR_MLE_C"/>
    <property type="match status" value="1"/>
</dbReference>
<evidence type="ECO:0000313" key="4">
    <source>
        <dbReference type="Proteomes" id="UP000247465"/>
    </source>
</evidence>
<dbReference type="InterPro" id="IPR013341">
    <property type="entry name" value="Mandelate_racemase_N_dom"/>
</dbReference>
<dbReference type="SMART" id="SM00922">
    <property type="entry name" value="MR_MLE"/>
    <property type="match status" value="1"/>
</dbReference>
<dbReference type="Gene3D" id="3.30.390.10">
    <property type="entry name" value="Enolase-like, N-terminal domain"/>
    <property type="match status" value="1"/>
</dbReference>
<organism evidence="3 4">
    <name type="scientific">Candidatus Moanibacter tarae</name>
    <dbReference type="NCBI Taxonomy" id="2200854"/>
    <lineage>
        <taxon>Bacteria</taxon>
        <taxon>Pseudomonadati</taxon>
        <taxon>Verrucomicrobiota</taxon>
        <taxon>Opitutia</taxon>
        <taxon>Puniceicoccales</taxon>
        <taxon>Puniceicoccales incertae sedis</taxon>
        <taxon>Candidatus Moanibacter</taxon>
    </lineage>
</organism>
<dbReference type="PANTHER" id="PTHR48080:SF2">
    <property type="entry name" value="D-GALACTONATE DEHYDRATASE"/>
    <property type="match status" value="1"/>
</dbReference>
<evidence type="ECO:0000256" key="1">
    <source>
        <dbReference type="ARBA" id="ARBA00023239"/>
    </source>
</evidence>
<name>A0A2Z4AES4_9BACT</name>
<dbReference type="KEGG" id="mtar:DF168_01174"/>
<dbReference type="SUPFAM" id="SSF51604">
    <property type="entry name" value="Enolase C-terminal domain-like"/>
    <property type="match status" value="1"/>
</dbReference>
<dbReference type="CDD" id="cd03316">
    <property type="entry name" value="MR_like"/>
    <property type="match status" value="1"/>
</dbReference>
<dbReference type="PROSITE" id="PS00908">
    <property type="entry name" value="MR_MLE_1"/>
    <property type="match status" value="1"/>
</dbReference>
<dbReference type="Pfam" id="PF02746">
    <property type="entry name" value="MR_MLE_N"/>
    <property type="match status" value="1"/>
</dbReference>
<dbReference type="EMBL" id="CP029803">
    <property type="protein sequence ID" value="AWT59975.1"/>
    <property type="molecule type" value="Genomic_DNA"/>
</dbReference>
<gene>
    <name evidence="3" type="primary">dgoD_11</name>
    <name evidence="3" type="ORF">DF168_01174</name>
</gene>
<dbReference type="InterPro" id="IPR018110">
    <property type="entry name" value="Mandel_Rmase/mucon_lact_enz_CS"/>
</dbReference>
<dbReference type="SFLD" id="SFLDG00179">
    <property type="entry name" value="mandelate_racemase"/>
    <property type="match status" value="1"/>
</dbReference>
<dbReference type="InterPro" id="IPR034593">
    <property type="entry name" value="DgoD-like"/>
</dbReference>
<accession>A0A2Z4AES4</accession>
<evidence type="ECO:0000259" key="2">
    <source>
        <dbReference type="SMART" id="SM00922"/>
    </source>
</evidence>
<reference evidence="3 4" key="1">
    <citation type="submission" date="2018-06" db="EMBL/GenBank/DDBJ databases">
        <title>Draft Genome Sequence of a Novel Marine Bacterium Related to the Verrucomicrobia.</title>
        <authorList>
            <person name="Vosseberg J."/>
            <person name="Martijn J."/>
            <person name="Ettema T.J.G."/>
        </authorList>
    </citation>
    <scope>NUCLEOTIDE SEQUENCE [LARGE SCALE GENOMIC DNA]</scope>
    <source>
        <strain evidence="3">TARA_B100001123</strain>
    </source>
</reference>